<evidence type="ECO:0000256" key="5">
    <source>
        <dbReference type="ARBA" id="ARBA00022989"/>
    </source>
</evidence>
<dbReference type="PANTHER" id="PTHR32024">
    <property type="entry name" value="TRK SYSTEM POTASSIUM UPTAKE PROTEIN TRKG-RELATED"/>
    <property type="match status" value="1"/>
</dbReference>
<dbReference type="EMBL" id="LMXB01000075">
    <property type="protein sequence ID" value="KUO17434.1"/>
    <property type="molecule type" value="Genomic_DNA"/>
</dbReference>
<protein>
    <submittedName>
        <fullName evidence="9">ATPase</fullName>
    </submittedName>
</protein>
<dbReference type="AlphaFoldDB" id="A0A117RZJ4"/>
<dbReference type="InterPro" id="IPR003445">
    <property type="entry name" value="Cat_transpt"/>
</dbReference>
<proteinExistence type="predicted"/>
<evidence type="ECO:0000313" key="10">
    <source>
        <dbReference type="Proteomes" id="UP000053260"/>
    </source>
</evidence>
<evidence type="ECO:0000256" key="3">
    <source>
        <dbReference type="ARBA" id="ARBA00022475"/>
    </source>
</evidence>
<dbReference type="GO" id="GO:0005886">
    <property type="term" value="C:plasma membrane"/>
    <property type="evidence" value="ECO:0007669"/>
    <property type="project" value="UniProtKB-SubCell"/>
</dbReference>
<feature type="transmembrane region" description="Helical" evidence="8">
    <location>
        <begin position="247"/>
        <end position="268"/>
    </location>
</feature>
<dbReference type="GO" id="GO:0030001">
    <property type="term" value="P:metal ion transport"/>
    <property type="evidence" value="ECO:0007669"/>
    <property type="project" value="UniProtKB-ARBA"/>
</dbReference>
<evidence type="ECO:0000256" key="8">
    <source>
        <dbReference type="SAM" id="Phobius"/>
    </source>
</evidence>
<feature type="transmembrane region" description="Helical" evidence="8">
    <location>
        <begin position="87"/>
        <end position="111"/>
    </location>
</feature>
<keyword evidence="7 8" id="KW-0472">Membrane</keyword>
<keyword evidence="5 8" id="KW-1133">Transmembrane helix</keyword>
<feature type="transmembrane region" description="Helical" evidence="8">
    <location>
        <begin position="138"/>
        <end position="159"/>
    </location>
</feature>
<comment type="caution">
    <text evidence="9">The sequence shown here is derived from an EMBL/GenBank/DDBJ whole genome shotgun (WGS) entry which is preliminary data.</text>
</comment>
<evidence type="ECO:0000256" key="2">
    <source>
        <dbReference type="ARBA" id="ARBA00022448"/>
    </source>
</evidence>
<dbReference type="PANTHER" id="PTHR32024:SF1">
    <property type="entry name" value="KTR SYSTEM POTASSIUM UPTAKE PROTEIN B"/>
    <property type="match status" value="1"/>
</dbReference>
<keyword evidence="2" id="KW-0813">Transport</keyword>
<gene>
    <name evidence="9" type="ORF">AQJ91_30355</name>
</gene>
<feature type="transmembrane region" description="Helical" evidence="8">
    <location>
        <begin position="367"/>
        <end position="387"/>
    </location>
</feature>
<dbReference type="Pfam" id="PF02386">
    <property type="entry name" value="TrkH"/>
    <property type="match status" value="1"/>
</dbReference>
<name>A0A117RZJ4_9ACTN</name>
<dbReference type="STRING" id="909626.AQJ91_30355"/>
<organism evidence="9 10">
    <name type="scientific">Streptomyces dysideae</name>
    <dbReference type="NCBI Taxonomy" id="909626"/>
    <lineage>
        <taxon>Bacteria</taxon>
        <taxon>Bacillati</taxon>
        <taxon>Actinomycetota</taxon>
        <taxon>Actinomycetes</taxon>
        <taxon>Kitasatosporales</taxon>
        <taxon>Streptomycetaceae</taxon>
        <taxon>Streptomyces</taxon>
    </lineage>
</organism>
<feature type="transmembrane region" description="Helical" evidence="8">
    <location>
        <begin position="303"/>
        <end position="322"/>
    </location>
</feature>
<feature type="transmembrane region" description="Helical" evidence="8">
    <location>
        <begin position="329"/>
        <end position="347"/>
    </location>
</feature>
<dbReference type="Proteomes" id="UP000053260">
    <property type="component" value="Unassembled WGS sequence"/>
</dbReference>
<comment type="subcellular location">
    <subcellularLocation>
        <location evidence="1">Cell membrane</location>
        <topology evidence="1">Multi-pass membrane protein</topology>
    </subcellularLocation>
</comment>
<evidence type="ECO:0000256" key="6">
    <source>
        <dbReference type="ARBA" id="ARBA00023065"/>
    </source>
</evidence>
<keyword evidence="4 8" id="KW-0812">Transmembrane</keyword>
<keyword evidence="3" id="KW-1003">Cell membrane</keyword>
<accession>A0A117RZJ4</accession>
<sequence>MTVSTARARQLSKAWRSLITAHPARTVVMAFAAVIVLGTVLLMLPVATQGQAPADLLTALFTSTSAVCVTGLVVVDTATYWSGFGEGVILVLIQVGGFGIMTMASLLALLVSGKLRLRMQLTAQAETKSLGIGNVRRVLIGVAGTTLAVELAVGAVLSLRFRFGYDRSIGDSVHLGYFHAVSAFNNAGFGLHADSLVGYVGDPWVMLPIAAAVILGGLGFPVLLELLRHRERRRTTGHRNWSLHAKLTLITTAALLAAGTLLTCLLEWTNNGTLGPLDWPEKLLAGFFHSTMTRTAGFNSVDIGAMHAATLLFTCMLMFVGGGSAGTAGGIKVGTFAVLAVAIIAEVRGEPNSAVLGRKLAPHVLRQALTVALLGVGLVMAATLALLSTTSLPFEKVLFEVVSAFGTVGLSTGITADFPAAGQLILILLMFIGRLGPVTLVSALALRERARRYELPEERPVIG</sequence>
<keyword evidence="10" id="KW-1185">Reference proteome</keyword>
<reference evidence="9 10" key="1">
    <citation type="submission" date="2015-10" db="EMBL/GenBank/DDBJ databases">
        <title>Draft genome sequence of Streptomyces sp. RV15, isolated from a marine sponge.</title>
        <authorList>
            <person name="Ruckert C."/>
            <person name="Abdelmohsen U.R."/>
            <person name="Winkler A."/>
            <person name="Hentschel U."/>
            <person name="Kalinowski J."/>
            <person name="Kampfer P."/>
            <person name="Glaeser S."/>
        </authorList>
    </citation>
    <scope>NUCLEOTIDE SEQUENCE [LARGE SCALE GENOMIC DNA]</scope>
    <source>
        <strain evidence="9 10">RV15</strain>
    </source>
</reference>
<feature type="transmembrane region" description="Helical" evidence="8">
    <location>
        <begin position="424"/>
        <end position="446"/>
    </location>
</feature>
<dbReference type="GO" id="GO:0008324">
    <property type="term" value="F:monoatomic cation transmembrane transporter activity"/>
    <property type="evidence" value="ECO:0007669"/>
    <property type="project" value="InterPro"/>
</dbReference>
<feature type="transmembrane region" description="Helical" evidence="8">
    <location>
        <begin position="399"/>
        <end position="418"/>
    </location>
</feature>
<keyword evidence="6" id="KW-0406">Ion transport</keyword>
<dbReference type="RefSeq" id="WP_067027893.1">
    <property type="nucleotide sequence ID" value="NZ_KQ949097.1"/>
</dbReference>
<evidence type="ECO:0000256" key="7">
    <source>
        <dbReference type="ARBA" id="ARBA00023136"/>
    </source>
</evidence>
<evidence type="ECO:0000256" key="4">
    <source>
        <dbReference type="ARBA" id="ARBA00022692"/>
    </source>
</evidence>
<feature type="transmembrane region" description="Helical" evidence="8">
    <location>
        <begin position="24"/>
        <end position="44"/>
    </location>
</feature>
<evidence type="ECO:0000256" key="1">
    <source>
        <dbReference type="ARBA" id="ARBA00004651"/>
    </source>
</evidence>
<feature type="transmembrane region" description="Helical" evidence="8">
    <location>
        <begin position="204"/>
        <end position="227"/>
    </location>
</feature>
<evidence type="ECO:0000313" key="9">
    <source>
        <dbReference type="EMBL" id="KUO17434.1"/>
    </source>
</evidence>
<feature type="transmembrane region" description="Helical" evidence="8">
    <location>
        <begin position="56"/>
        <end position="75"/>
    </location>
</feature>